<dbReference type="FunFam" id="3.30.160.60:FF:000671">
    <property type="entry name" value="Zinc finger protein 26"/>
    <property type="match status" value="1"/>
</dbReference>
<dbReference type="InterPro" id="IPR001138">
    <property type="entry name" value="Zn2Cys6_DnaBD"/>
</dbReference>
<dbReference type="GO" id="GO:0003677">
    <property type="term" value="F:DNA binding"/>
    <property type="evidence" value="ECO:0007669"/>
    <property type="project" value="UniProtKB-KW"/>
</dbReference>
<evidence type="ECO:0000256" key="10">
    <source>
        <dbReference type="SAM" id="MobiDB-lite"/>
    </source>
</evidence>
<evidence type="ECO:0000256" key="1">
    <source>
        <dbReference type="ARBA" id="ARBA00022723"/>
    </source>
</evidence>
<keyword evidence="1" id="KW-0479">Metal-binding</keyword>
<dbReference type="SMART" id="SM00355">
    <property type="entry name" value="ZnF_C2H2"/>
    <property type="match status" value="1"/>
</dbReference>
<dbReference type="InterPro" id="IPR013087">
    <property type="entry name" value="Znf_C2H2_type"/>
</dbReference>
<dbReference type="InterPro" id="IPR036864">
    <property type="entry name" value="Zn2-C6_fun-type_DNA-bd_sf"/>
</dbReference>
<evidence type="ECO:0000256" key="9">
    <source>
        <dbReference type="PROSITE-ProRule" id="PRU00042"/>
    </source>
</evidence>
<reference evidence="14" key="1">
    <citation type="submission" date="2019-04" db="EMBL/GenBank/DDBJ databases">
        <title>Friends and foes A comparative genomics studyof 23 Aspergillus species from section Flavi.</title>
        <authorList>
            <consortium name="DOE Joint Genome Institute"/>
            <person name="Kjaerbolling I."/>
            <person name="Vesth T."/>
            <person name="Frisvad J.C."/>
            <person name="Nybo J.L."/>
            <person name="Theobald S."/>
            <person name="Kildgaard S."/>
            <person name="Isbrandt T."/>
            <person name="Kuo A."/>
            <person name="Sato A."/>
            <person name="Lyhne E.K."/>
            <person name="Kogle M.E."/>
            <person name="Wiebenga A."/>
            <person name="Kun R.S."/>
            <person name="Lubbers R.J."/>
            <person name="Makela M.R."/>
            <person name="Barry K."/>
            <person name="Chovatia M."/>
            <person name="Clum A."/>
            <person name="Daum C."/>
            <person name="Haridas S."/>
            <person name="He G."/>
            <person name="LaButti K."/>
            <person name="Lipzen A."/>
            <person name="Mondo S."/>
            <person name="Riley R."/>
            <person name="Salamov A."/>
            <person name="Simmons B.A."/>
            <person name="Magnuson J.K."/>
            <person name="Henrissat B."/>
            <person name="Mortensen U.H."/>
            <person name="Larsen T.O."/>
            <person name="Devries R.P."/>
            <person name="Grigoriev I.V."/>
            <person name="Machida M."/>
            <person name="Baker S.E."/>
            <person name="Andersen M.R."/>
        </authorList>
    </citation>
    <scope>NUCLEOTIDE SEQUENCE [LARGE SCALE GENOMIC DNA]</scope>
    <source>
        <strain evidence="14">CBS 130017</strain>
    </source>
</reference>
<dbReference type="Pfam" id="PF00096">
    <property type="entry name" value="zf-C2H2"/>
    <property type="match status" value="1"/>
</dbReference>
<dbReference type="InterPro" id="IPR036236">
    <property type="entry name" value="Znf_C2H2_sf"/>
</dbReference>
<dbReference type="PROSITE" id="PS00463">
    <property type="entry name" value="ZN2_CY6_FUNGAL_1"/>
    <property type="match status" value="1"/>
</dbReference>
<keyword evidence="8" id="KW-0539">Nucleus</keyword>
<protein>
    <recommendedName>
        <fullName evidence="15">C2H2-type domain-containing protein</fullName>
    </recommendedName>
</protein>
<dbReference type="GO" id="GO:0009893">
    <property type="term" value="P:positive regulation of metabolic process"/>
    <property type="evidence" value="ECO:0007669"/>
    <property type="project" value="UniProtKB-ARBA"/>
</dbReference>
<feature type="region of interest" description="Disordered" evidence="10">
    <location>
        <begin position="36"/>
        <end position="57"/>
    </location>
</feature>
<dbReference type="EMBL" id="ML741769">
    <property type="protein sequence ID" value="KAE8331458.1"/>
    <property type="molecule type" value="Genomic_DNA"/>
</dbReference>
<keyword evidence="14" id="KW-1185">Reference proteome</keyword>
<feature type="domain" description="Zn(2)-C6 fungal-type" evidence="11">
    <location>
        <begin position="61"/>
        <end position="88"/>
    </location>
</feature>
<keyword evidence="3 9" id="KW-0863">Zinc-finger</keyword>
<keyword evidence="4" id="KW-0862">Zinc</keyword>
<evidence type="ECO:0000259" key="12">
    <source>
        <dbReference type="PROSITE" id="PS50157"/>
    </source>
</evidence>
<dbReference type="PROSITE" id="PS00028">
    <property type="entry name" value="ZINC_FINGER_C2H2_1"/>
    <property type="match status" value="1"/>
</dbReference>
<dbReference type="AlphaFoldDB" id="A0A5N6XF60"/>
<evidence type="ECO:0000313" key="13">
    <source>
        <dbReference type="EMBL" id="KAE8331458.1"/>
    </source>
</evidence>
<sequence>MKTLAKSLLDTGDKSFRCDDCGKSFGRSDLLKRHARLHTPEASAERGEKEAANRGTRVSQACANCATAKIKCTQEKPCKRCNAHQLVCEPNFRTHTREDSSPSPVTLSSAPPPRPASPNTSPSAEDAPCNYNAASGDPATRSSENPDVVRGV</sequence>
<dbReference type="SMART" id="SM00066">
    <property type="entry name" value="GAL4"/>
    <property type="match status" value="1"/>
</dbReference>
<keyword evidence="2" id="KW-0677">Repeat</keyword>
<dbReference type="PANTHER" id="PTHR47660">
    <property type="entry name" value="TRANSCRIPTION FACTOR WITH C2H2 AND ZN(2)-CYS(6) DNA BINDING DOMAIN (EUROFUNG)-RELATED-RELATED"/>
    <property type="match status" value="1"/>
</dbReference>
<evidence type="ECO:0000256" key="4">
    <source>
        <dbReference type="ARBA" id="ARBA00022833"/>
    </source>
</evidence>
<evidence type="ECO:0000259" key="11">
    <source>
        <dbReference type="PROSITE" id="PS50048"/>
    </source>
</evidence>
<dbReference type="SUPFAM" id="SSF57701">
    <property type="entry name" value="Zn2/Cys6 DNA-binding domain"/>
    <property type="match status" value="1"/>
</dbReference>
<feature type="compositionally biased region" description="Basic and acidic residues" evidence="10">
    <location>
        <begin position="43"/>
        <end position="52"/>
    </location>
</feature>
<evidence type="ECO:0000256" key="8">
    <source>
        <dbReference type="ARBA" id="ARBA00023242"/>
    </source>
</evidence>
<evidence type="ECO:0000256" key="5">
    <source>
        <dbReference type="ARBA" id="ARBA00023015"/>
    </source>
</evidence>
<name>A0A5N6XF60_9EURO</name>
<dbReference type="GO" id="GO:0008270">
    <property type="term" value="F:zinc ion binding"/>
    <property type="evidence" value="ECO:0007669"/>
    <property type="project" value="UniProtKB-KW"/>
</dbReference>
<evidence type="ECO:0008006" key="15">
    <source>
        <dbReference type="Google" id="ProtNLM"/>
    </source>
</evidence>
<organism evidence="13 14">
    <name type="scientific">Aspergillus sergii</name>
    <dbReference type="NCBI Taxonomy" id="1034303"/>
    <lineage>
        <taxon>Eukaryota</taxon>
        <taxon>Fungi</taxon>
        <taxon>Dikarya</taxon>
        <taxon>Ascomycota</taxon>
        <taxon>Pezizomycotina</taxon>
        <taxon>Eurotiomycetes</taxon>
        <taxon>Eurotiomycetidae</taxon>
        <taxon>Eurotiales</taxon>
        <taxon>Aspergillaceae</taxon>
        <taxon>Aspergillus</taxon>
        <taxon>Aspergillus subgen. Circumdati</taxon>
    </lineage>
</organism>
<evidence type="ECO:0000313" key="14">
    <source>
        <dbReference type="Proteomes" id="UP000325945"/>
    </source>
</evidence>
<dbReference type="PROSITE" id="PS50048">
    <property type="entry name" value="ZN2_CY6_FUNGAL_2"/>
    <property type="match status" value="1"/>
</dbReference>
<dbReference type="SUPFAM" id="SSF57667">
    <property type="entry name" value="beta-beta-alpha zinc fingers"/>
    <property type="match status" value="1"/>
</dbReference>
<gene>
    <name evidence="13" type="ORF">BDV39DRAFT_201109</name>
</gene>
<dbReference type="Pfam" id="PF00172">
    <property type="entry name" value="Zn_clus"/>
    <property type="match status" value="1"/>
</dbReference>
<keyword evidence="6" id="KW-0238">DNA-binding</keyword>
<evidence type="ECO:0000256" key="3">
    <source>
        <dbReference type="ARBA" id="ARBA00022771"/>
    </source>
</evidence>
<accession>A0A5N6XF60</accession>
<evidence type="ECO:0000256" key="6">
    <source>
        <dbReference type="ARBA" id="ARBA00023125"/>
    </source>
</evidence>
<proteinExistence type="predicted"/>
<dbReference type="Proteomes" id="UP000325945">
    <property type="component" value="Unassembled WGS sequence"/>
</dbReference>
<evidence type="ECO:0000256" key="2">
    <source>
        <dbReference type="ARBA" id="ARBA00022737"/>
    </source>
</evidence>
<keyword evidence="7" id="KW-0804">Transcription</keyword>
<dbReference type="Gene3D" id="3.30.160.60">
    <property type="entry name" value="Classic Zinc Finger"/>
    <property type="match status" value="1"/>
</dbReference>
<dbReference type="PANTHER" id="PTHR47660:SF2">
    <property type="entry name" value="TRANSCRIPTION FACTOR WITH C2H2 AND ZN(2)-CYS(6) DNA BINDING DOMAIN (EUROFUNG)"/>
    <property type="match status" value="1"/>
</dbReference>
<dbReference type="CDD" id="cd00067">
    <property type="entry name" value="GAL4"/>
    <property type="match status" value="1"/>
</dbReference>
<dbReference type="Gene3D" id="4.10.240.10">
    <property type="entry name" value="Zn(2)-C6 fungal-type DNA-binding domain"/>
    <property type="match status" value="1"/>
</dbReference>
<dbReference type="PROSITE" id="PS50157">
    <property type="entry name" value="ZINC_FINGER_C2H2_2"/>
    <property type="match status" value="1"/>
</dbReference>
<evidence type="ECO:0000256" key="7">
    <source>
        <dbReference type="ARBA" id="ARBA00023163"/>
    </source>
</evidence>
<dbReference type="GO" id="GO:0000981">
    <property type="term" value="F:DNA-binding transcription factor activity, RNA polymerase II-specific"/>
    <property type="evidence" value="ECO:0007669"/>
    <property type="project" value="InterPro"/>
</dbReference>
<feature type="region of interest" description="Disordered" evidence="10">
    <location>
        <begin position="92"/>
        <end position="152"/>
    </location>
</feature>
<feature type="domain" description="C2H2-type" evidence="12">
    <location>
        <begin position="16"/>
        <end position="43"/>
    </location>
</feature>
<keyword evidence="5" id="KW-0805">Transcription regulation</keyword>